<proteinExistence type="predicted"/>
<dbReference type="InterPro" id="IPR010985">
    <property type="entry name" value="Ribbon_hlx_hlx"/>
</dbReference>
<dbReference type="InterPro" id="IPR013321">
    <property type="entry name" value="Arc_rbn_hlx_hlx"/>
</dbReference>
<accession>A0A1F6T639</accession>
<gene>
    <name evidence="1" type="ORF">A2V91_05505</name>
</gene>
<dbReference type="GO" id="GO:0006355">
    <property type="term" value="P:regulation of DNA-templated transcription"/>
    <property type="evidence" value="ECO:0007669"/>
    <property type="project" value="InterPro"/>
</dbReference>
<protein>
    <recommendedName>
        <fullName evidence="3">Ribbon-helix-helix protein CopG domain-containing protein</fullName>
    </recommendedName>
</protein>
<dbReference type="Gene3D" id="1.10.1220.10">
    <property type="entry name" value="Met repressor-like"/>
    <property type="match status" value="1"/>
</dbReference>
<reference evidence="1 2" key="1">
    <citation type="journal article" date="2016" name="Nat. Commun.">
        <title>Thousands of microbial genomes shed light on interconnected biogeochemical processes in an aquifer system.</title>
        <authorList>
            <person name="Anantharaman K."/>
            <person name="Brown C.T."/>
            <person name="Hug L.A."/>
            <person name="Sharon I."/>
            <person name="Castelle C.J."/>
            <person name="Probst A.J."/>
            <person name="Thomas B.C."/>
            <person name="Singh A."/>
            <person name="Wilkins M.J."/>
            <person name="Karaoz U."/>
            <person name="Brodie E.L."/>
            <person name="Williams K.H."/>
            <person name="Hubbard S.S."/>
            <person name="Banfield J.F."/>
        </authorList>
    </citation>
    <scope>NUCLEOTIDE SEQUENCE [LARGE SCALE GENOMIC DNA]</scope>
</reference>
<evidence type="ECO:0008006" key="3">
    <source>
        <dbReference type="Google" id="ProtNLM"/>
    </source>
</evidence>
<evidence type="ECO:0000313" key="1">
    <source>
        <dbReference type="EMBL" id="OGI40588.1"/>
    </source>
</evidence>
<evidence type="ECO:0000313" key="2">
    <source>
        <dbReference type="Proteomes" id="UP000179334"/>
    </source>
</evidence>
<dbReference type="Proteomes" id="UP000179334">
    <property type="component" value="Unassembled WGS sequence"/>
</dbReference>
<dbReference type="AlphaFoldDB" id="A0A1F6T639"/>
<comment type="caution">
    <text evidence="1">The sequence shown here is derived from an EMBL/GenBank/DDBJ whole genome shotgun (WGS) entry which is preliminary data.</text>
</comment>
<name>A0A1F6T639_9PROT</name>
<organism evidence="1 2">
    <name type="scientific">Candidatus Muproteobacteria bacterium RBG_16_64_10</name>
    <dbReference type="NCBI Taxonomy" id="1817757"/>
    <lineage>
        <taxon>Bacteria</taxon>
        <taxon>Pseudomonadati</taxon>
        <taxon>Pseudomonadota</taxon>
        <taxon>Candidatus Muproteobacteria</taxon>
    </lineage>
</organism>
<sequence length="96" mass="11013">MTATTTLKLPERLKSRIARLARETKRSAHSLMIEALERQVAREERMREFVREALVSDAAVEEGAAVYRAEDVHAWLDRLARNPKAARPKSWRGESI</sequence>
<dbReference type="SUPFAM" id="SSF47598">
    <property type="entry name" value="Ribbon-helix-helix"/>
    <property type="match status" value="1"/>
</dbReference>
<dbReference type="EMBL" id="MFSR01000022">
    <property type="protein sequence ID" value="OGI40588.1"/>
    <property type="molecule type" value="Genomic_DNA"/>
</dbReference>
<feature type="non-terminal residue" evidence="1">
    <location>
        <position position="96"/>
    </location>
</feature>